<keyword evidence="3" id="KW-1185">Reference proteome</keyword>
<gene>
    <name evidence="2" type="ORF">O1D97_07265</name>
</gene>
<reference evidence="2" key="1">
    <citation type="submission" date="2022-12" db="EMBL/GenBank/DDBJ databases">
        <title>Marinomonas 15G1-11 sp. nov, isolated from marine algae.</title>
        <authorList>
            <person name="Butt M."/>
            <person name="Choi D.G."/>
            <person name="Kim J.M."/>
            <person name="Lee J.K."/>
            <person name="Baek J.H."/>
            <person name="Jeon C.O."/>
        </authorList>
    </citation>
    <scope>NUCLEOTIDE SEQUENCE</scope>
    <source>
        <strain evidence="2">15G1-11</strain>
    </source>
</reference>
<dbReference type="CDD" id="cd00038">
    <property type="entry name" value="CAP_ED"/>
    <property type="match status" value="1"/>
</dbReference>
<dbReference type="EMBL" id="JAPUBN010000013">
    <property type="protein sequence ID" value="MCZ2721456.1"/>
    <property type="molecule type" value="Genomic_DNA"/>
</dbReference>
<dbReference type="Pfam" id="PF00027">
    <property type="entry name" value="cNMP_binding"/>
    <property type="match status" value="1"/>
</dbReference>
<accession>A0ABT4JT81</accession>
<dbReference type="InterPro" id="IPR014710">
    <property type="entry name" value="RmlC-like_jellyroll"/>
</dbReference>
<dbReference type="InterPro" id="IPR000595">
    <property type="entry name" value="cNMP-bd_dom"/>
</dbReference>
<evidence type="ECO:0000313" key="2">
    <source>
        <dbReference type="EMBL" id="MCZ2721456.1"/>
    </source>
</evidence>
<dbReference type="InterPro" id="IPR018490">
    <property type="entry name" value="cNMP-bd_dom_sf"/>
</dbReference>
<evidence type="ECO:0000259" key="1">
    <source>
        <dbReference type="PROSITE" id="PS50042"/>
    </source>
</evidence>
<proteinExistence type="predicted"/>
<name>A0ABT4JT81_9GAMM</name>
<dbReference type="RefSeq" id="WP_269124255.1">
    <property type="nucleotide sequence ID" value="NZ_JAPUBN010000013.1"/>
</dbReference>
<sequence length="195" mass="22799">MDKEQLQLSFQNYFDNMGDGVQWDRLSTPMEIHSVLKGNYLFQQGDKVDRFFFLHTGLVRYVSVSKEGKEYTQTFAKGPRIVGSTRAMVSQTPVLFSIQALEDSIVLSYSWADFFQQMRQDKAFLECYCHFLEHIFIIKEEKESAFAKDSAEKRYLDFCTDYPELKDKLPQQQIASYLSITPVALSRIRQRLKRG</sequence>
<dbReference type="PROSITE" id="PS50042">
    <property type="entry name" value="CNMP_BINDING_3"/>
    <property type="match status" value="1"/>
</dbReference>
<evidence type="ECO:0000313" key="3">
    <source>
        <dbReference type="Proteomes" id="UP001149719"/>
    </source>
</evidence>
<dbReference type="SUPFAM" id="SSF51206">
    <property type="entry name" value="cAMP-binding domain-like"/>
    <property type="match status" value="1"/>
</dbReference>
<protein>
    <submittedName>
        <fullName evidence="2">Crp/Fnr family transcriptional regulator</fullName>
    </submittedName>
</protein>
<comment type="caution">
    <text evidence="2">The sequence shown here is derived from an EMBL/GenBank/DDBJ whole genome shotgun (WGS) entry which is preliminary data.</text>
</comment>
<dbReference type="Gene3D" id="2.60.120.10">
    <property type="entry name" value="Jelly Rolls"/>
    <property type="match status" value="1"/>
</dbReference>
<feature type="domain" description="Cyclic nucleotide-binding" evidence="1">
    <location>
        <begin position="38"/>
        <end position="118"/>
    </location>
</feature>
<dbReference type="Proteomes" id="UP001149719">
    <property type="component" value="Unassembled WGS sequence"/>
</dbReference>
<organism evidence="2 3">
    <name type="scientific">Marinomonas phaeophyticola</name>
    <dbReference type="NCBI Taxonomy" id="3004091"/>
    <lineage>
        <taxon>Bacteria</taxon>
        <taxon>Pseudomonadati</taxon>
        <taxon>Pseudomonadota</taxon>
        <taxon>Gammaproteobacteria</taxon>
        <taxon>Oceanospirillales</taxon>
        <taxon>Oceanospirillaceae</taxon>
        <taxon>Marinomonas</taxon>
    </lineage>
</organism>